<evidence type="ECO:0000313" key="3">
    <source>
        <dbReference type="Proteomes" id="UP000054279"/>
    </source>
</evidence>
<reference evidence="2 3" key="1">
    <citation type="submission" date="2014-06" db="EMBL/GenBank/DDBJ databases">
        <title>Evolutionary Origins and Diversification of the Mycorrhizal Mutualists.</title>
        <authorList>
            <consortium name="DOE Joint Genome Institute"/>
            <consortium name="Mycorrhizal Genomics Consortium"/>
            <person name="Kohler A."/>
            <person name="Kuo A."/>
            <person name="Nagy L.G."/>
            <person name="Floudas D."/>
            <person name="Copeland A."/>
            <person name="Barry K.W."/>
            <person name="Cichocki N."/>
            <person name="Veneault-Fourrey C."/>
            <person name="LaButti K."/>
            <person name="Lindquist E.A."/>
            <person name="Lipzen A."/>
            <person name="Lundell T."/>
            <person name="Morin E."/>
            <person name="Murat C."/>
            <person name="Riley R."/>
            <person name="Ohm R."/>
            <person name="Sun H."/>
            <person name="Tunlid A."/>
            <person name="Henrissat B."/>
            <person name="Grigoriev I.V."/>
            <person name="Hibbett D.S."/>
            <person name="Martin F."/>
        </authorList>
    </citation>
    <scope>NUCLEOTIDE SEQUENCE [LARGE SCALE GENOMIC DNA]</scope>
    <source>
        <strain evidence="2 3">SS14</strain>
    </source>
</reference>
<organism evidence="2 3">
    <name type="scientific">Sphaerobolus stellatus (strain SS14)</name>
    <dbReference type="NCBI Taxonomy" id="990650"/>
    <lineage>
        <taxon>Eukaryota</taxon>
        <taxon>Fungi</taxon>
        <taxon>Dikarya</taxon>
        <taxon>Basidiomycota</taxon>
        <taxon>Agaricomycotina</taxon>
        <taxon>Agaricomycetes</taxon>
        <taxon>Phallomycetidae</taxon>
        <taxon>Geastrales</taxon>
        <taxon>Sphaerobolaceae</taxon>
        <taxon>Sphaerobolus</taxon>
    </lineage>
</organism>
<keyword evidence="3" id="KW-1185">Reference proteome</keyword>
<feature type="region of interest" description="Disordered" evidence="1">
    <location>
        <begin position="29"/>
        <end position="52"/>
    </location>
</feature>
<evidence type="ECO:0000313" key="2">
    <source>
        <dbReference type="EMBL" id="KIJ25124.1"/>
    </source>
</evidence>
<name>A0A0C9TTC4_SPHS4</name>
<protein>
    <submittedName>
        <fullName evidence="2">Uncharacterized protein</fullName>
    </submittedName>
</protein>
<accession>A0A0C9TTC4</accession>
<proteinExistence type="predicted"/>
<dbReference type="EMBL" id="KN837432">
    <property type="protein sequence ID" value="KIJ25124.1"/>
    <property type="molecule type" value="Genomic_DNA"/>
</dbReference>
<dbReference type="HOGENOM" id="CLU_1679066_0_0_1"/>
<evidence type="ECO:0000256" key="1">
    <source>
        <dbReference type="SAM" id="MobiDB-lite"/>
    </source>
</evidence>
<dbReference type="Proteomes" id="UP000054279">
    <property type="component" value="Unassembled WGS sequence"/>
</dbReference>
<sequence length="157" mass="17630">MDKRFLDCGLALLSGNDDTQLNTILEFLPEGDDDDEGAEGDIRDGEQPGADQEDCEYINIDDMDGYDDDEWDEIYFSFEVLFSGMDLIDGLRHYLYNLSANGDWSKGRDRSLTGRDQWKMVRLLTVAILDQTDGLGPVRNQNQTAATLLLEPLGALI</sequence>
<gene>
    <name evidence="2" type="ORF">M422DRAFT_273945</name>
</gene>
<dbReference type="AlphaFoldDB" id="A0A0C9TTC4"/>
<feature type="compositionally biased region" description="Acidic residues" evidence="1">
    <location>
        <begin position="29"/>
        <end position="39"/>
    </location>
</feature>